<dbReference type="PANTHER" id="PTHR46954:SF1">
    <property type="entry name" value="C2H2-TYPE DOMAIN-CONTAINING PROTEIN"/>
    <property type="match status" value="1"/>
</dbReference>
<comment type="caution">
    <text evidence="1">The sequence shown here is derived from an EMBL/GenBank/DDBJ whole genome shotgun (WGS) entry which is preliminary data.</text>
</comment>
<evidence type="ECO:0000313" key="1">
    <source>
        <dbReference type="EMBL" id="CAG8848303.1"/>
    </source>
</evidence>
<organism evidence="1 2">
    <name type="scientific">Gigaspora margarita</name>
    <dbReference type="NCBI Taxonomy" id="4874"/>
    <lineage>
        <taxon>Eukaryota</taxon>
        <taxon>Fungi</taxon>
        <taxon>Fungi incertae sedis</taxon>
        <taxon>Mucoromycota</taxon>
        <taxon>Glomeromycotina</taxon>
        <taxon>Glomeromycetes</taxon>
        <taxon>Diversisporales</taxon>
        <taxon>Gigasporaceae</taxon>
        <taxon>Gigaspora</taxon>
    </lineage>
</organism>
<accession>A0ABN7X714</accession>
<protein>
    <submittedName>
        <fullName evidence="1">34520_t:CDS:1</fullName>
    </submittedName>
</protein>
<feature type="non-terminal residue" evidence="1">
    <location>
        <position position="303"/>
    </location>
</feature>
<dbReference type="PANTHER" id="PTHR46954">
    <property type="entry name" value="C2H2-TYPE DOMAIN-CONTAINING PROTEIN"/>
    <property type="match status" value="1"/>
</dbReference>
<name>A0ABN7X714_GIGMA</name>
<dbReference type="EMBL" id="CAJVQB010091436">
    <property type="protein sequence ID" value="CAG8848303.1"/>
    <property type="molecule type" value="Genomic_DNA"/>
</dbReference>
<reference evidence="1 2" key="1">
    <citation type="submission" date="2021-06" db="EMBL/GenBank/DDBJ databases">
        <authorList>
            <person name="Kallberg Y."/>
            <person name="Tangrot J."/>
            <person name="Rosling A."/>
        </authorList>
    </citation>
    <scope>NUCLEOTIDE SEQUENCE [LARGE SCALE GENOMIC DNA]</scope>
    <source>
        <strain evidence="1 2">120-4 pot B 10/14</strain>
    </source>
</reference>
<evidence type="ECO:0000313" key="2">
    <source>
        <dbReference type="Proteomes" id="UP000789901"/>
    </source>
</evidence>
<sequence>CRYHYSAQIKISAVSQSEMKPHMDEHYSFALVKMAKEFAATFASNSFIISQDNKAKISLGMPAVGRTFKSIQSLNKPVTVSDHNFLCETKQKLILLVYLIINSENMNKTLHQDQLSIYIQPEYFVGTSSLSHIKDLIDISKCDNFVSTLNNGNCLKSIWILLVDRRPDKNPKHLKNIVEYCRLFRELDFDYLSVQTHAPYQSACNSVERSMCTLSEKLAGIELPVDKFELDYKREQYDLCFTLMSIIESHLNSQGAVINEELARRNFEFFGQLLYEIWRRDNIHRRQVCVNYIDYNKDLFYNK</sequence>
<feature type="non-terminal residue" evidence="1">
    <location>
        <position position="1"/>
    </location>
</feature>
<dbReference type="Proteomes" id="UP000789901">
    <property type="component" value="Unassembled WGS sequence"/>
</dbReference>
<proteinExistence type="predicted"/>
<keyword evidence="2" id="KW-1185">Reference proteome</keyword>
<gene>
    <name evidence="1" type="ORF">GMARGA_LOCUS39122</name>
</gene>